<name>A0ABN6XA18_9CELL</name>
<protein>
    <submittedName>
        <fullName evidence="3">Uncharacterized protein</fullName>
    </submittedName>
</protein>
<organism evidence="3 4">
    <name type="scientific">Paraoerskovia sediminicola</name>
    <dbReference type="NCBI Taxonomy" id="1138587"/>
    <lineage>
        <taxon>Bacteria</taxon>
        <taxon>Bacillati</taxon>
        <taxon>Actinomycetota</taxon>
        <taxon>Actinomycetes</taxon>
        <taxon>Micrococcales</taxon>
        <taxon>Cellulomonadaceae</taxon>
        <taxon>Paraoerskovia</taxon>
    </lineage>
</organism>
<evidence type="ECO:0000313" key="4">
    <source>
        <dbReference type="Proteomes" id="UP001321475"/>
    </source>
</evidence>
<reference evidence="4" key="1">
    <citation type="journal article" date="2019" name="Int. J. Syst. Evol. Microbiol.">
        <title>The Global Catalogue of Microorganisms (GCM) 10K type strain sequencing project: providing services to taxonomists for standard genome sequencing and annotation.</title>
        <authorList>
            <consortium name="The Broad Institute Genomics Platform"/>
            <consortium name="The Broad Institute Genome Sequencing Center for Infectious Disease"/>
            <person name="Wu L."/>
            <person name="Ma J."/>
        </authorList>
    </citation>
    <scope>NUCLEOTIDE SEQUENCE [LARGE SCALE GENOMIC DNA]</scope>
    <source>
        <strain evidence="4">NBRC 108565</strain>
    </source>
</reference>
<feature type="compositionally biased region" description="Low complexity" evidence="1">
    <location>
        <begin position="81"/>
        <end position="94"/>
    </location>
</feature>
<proteinExistence type="predicted"/>
<evidence type="ECO:0000256" key="2">
    <source>
        <dbReference type="SAM" id="SignalP"/>
    </source>
</evidence>
<gene>
    <name evidence="3" type="ORF">GCM10025865_10540</name>
</gene>
<keyword evidence="2" id="KW-0732">Signal</keyword>
<accession>A0ABN6XA18</accession>
<evidence type="ECO:0000256" key="1">
    <source>
        <dbReference type="SAM" id="MobiDB-lite"/>
    </source>
</evidence>
<feature type="signal peptide" evidence="2">
    <location>
        <begin position="1"/>
        <end position="41"/>
    </location>
</feature>
<sequence>MNPRPTLSARARSWVASATSAALISAAALTGAVALATPASADSTTGTGPATSGTSVAVEQFEGATVLDPAWTVQGDTCLTGAPAGQVPPAGAAQIGDCSAHQVAEGSNPGPRPSAPHPATSS</sequence>
<feature type="region of interest" description="Disordered" evidence="1">
    <location>
        <begin position="81"/>
        <end position="122"/>
    </location>
</feature>
<keyword evidence="4" id="KW-1185">Reference proteome</keyword>
<dbReference type="Proteomes" id="UP001321475">
    <property type="component" value="Chromosome"/>
</dbReference>
<feature type="chain" id="PRO_5046333702" evidence="2">
    <location>
        <begin position="42"/>
        <end position="122"/>
    </location>
</feature>
<dbReference type="EMBL" id="AP027729">
    <property type="protein sequence ID" value="BDZ41755.1"/>
    <property type="molecule type" value="Genomic_DNA"/>
</dbReference>
<evidence type="ECO:0000313" key="3">
    <source>
        <dbReference type="EMBL" id="BDZ41755.1"/>
    </source>
</evidence>
<dbReference type="RefSeq" id="WP_286218849.1">
    <property type="nucleotide sequence ID" value="NZ_AP027729.1"/>
</dbReference>